<reference evidence="2 3" key="2">
    <citation type="submission" date="2020-03" db="EMBL/GenBank/DDBJ databases">
        <authorList>
            <person name="Ichikawa N."/>
            <person name="Kimura A."/>
            <person name="Kitahashi Y."/>
            <person name="Uohara A."/>
        </authorList>
    </citation>
    <scope>NUCLEOTIDE SEQUENCE [LARGE SCALE GENOMIC DNA]</scope>
    <source>
        <strain evidence="2 3">NBRC 108639</strain>
    </source>
</reference>
<evidence type="ECO:0000313" key="3">
    <source>
        <dbReference type="Proteomes" id="UP000482800"/>
    </source>
</evidence>
<dbReference type="EMBL" id="BLPF01000002">
    <property type="protein sequence ID" value="GFJ82906.1"/>
    <property type="molecule type" value="Genomic_DNA"/>
</dbReference>
<keyword evidence="1" id="KW-1133">Transmembrane helix</keyword>
<evidence type="ECO:0000313" key="2">
    <source>
        <dbReference type="EMBL" id="GFJ82906.1"/>
    </source>
</evidence>
<name>A0A6V8KLU5_9ACTN</name>
<gene>
    <name evidence="2" type="ORF">Phou_070860</name>
</gene>
<feature type="transmembrane region" description="Helical" evidence="1">
    <location>
        <begin position="385"/>
        <end position="406"/>
    </location>
</feature>
<comment type="caution">
    <text evidence="2">The sequence shown here is derived from an EMBL/GenBank/DDBJ whole genome shotgun (WGS) entry which is preliminary data.</text>
</comment>
<proteinExistence type="predicted"/>
<reference evidence="2 3" key="1">
    <citation type="submission" date="2020-03" db="EMBL/GenBank/DDBJ databases">
        <title>Whole genome shotgun sequence of Phytohabitans houttuyneae NBRC 108639.</title>
        <authorList>
            <person name="Komaki H."/>
            <person name="Tamura T."/>
        </authorList>
    </citation>
    <scope>NUCLEOTIDE SEQUENCE [LARGE SCALE GENOMIC DNA]</scope>
    <source>
        <strain evidence="2 3">NBRC 108639</strain>
    </source>
</reference>
<keyword evidence="1" id="KW-0812">Transmembrane</keyword>
<dbReference type="AlphaFoldDB" id="A0A6V8KLU5"/>
<dbReference type="Proteomes" id="UP000482800">
    <property type="component" value="Unassembled WGS sequence"/>
</dbReference>
<sequence>MRVRTRTERAVVGAFREGARLDLRGRRDAGVRGELLRFLLLGGVPAEAGRLQVLWLVGARVAGPLEVEYADVAAPVELEQCVFDRPLSFFGSHLRRLGLEGSRMPGLTISNARFDASVRLVGCRAGEVGAGLAEINGSLLMDGARVAALDAISLRVGSDVLAGSGFACGGELRLDGAAVGGVVRCEGAAIHAFSARHLIARELVLRPVARPAGGVDLRHARVGVFRDDPDTWPEVLRLDGFGYETLAGDTADRREWLRRDEGRFRPQAYARLARAYRDAGRDDDARAVLLAGERHRREGLRWPGRWWGRLQDITIGYGYRPLRAAAWLAALLAAGTAVFGAQRPRAADPAGGPEFVAPVYTLDLIVPVIDFGQQAAFHPRGATAWLAYALIVAGLLLVTTVTAAGARRLRRE</sequence>
<evidence type="ECO:0000256" key="1">
    <source>
        <dbReference type="SAM" id="Phobius"/>
    </source>
</evidence>
<protein>
    <recommendedName>
        <fullName evidence="4">Oxidoreductase</fullName>
    </recommendedName>
</protein>
<feature type="transmembrane region" description="Helical" evidence="1">
    <location>
        <begin position="324"/>
        <end position="341"/>
    </location>
</feature>
<keyword evidence="3" id="KW-1185">Reference proteome</keyword>
<keyword evidence="1" id="KW-0472">Membrane</keyword>
<organism evidence="2 3">
    <name type="scientific">Phytohabitans houttuyneae</name>
    <dbReference type="NCBI Taxonomy" id="1076126"/>
    <lineage>
        <taxon>Bacteria</taxon>
        <taxon>Bacillati</taxon>
        <taxon>Actinomycetota</taxon>
        <taxon>Actinomycetes</taxon>
        <taxon>Micromonosporales</taxon>
        <taxon>Micromonosporaceae</taxon>
    </lineage>
</organism>
<accession>A0A6V8KLU5</accession>
<evidence type="ECO:0008006" key="4">
    <source>
        <dbReference type="Google" id="ProtNLM"/>
    </source>
</evidence>
<dbReference type="RefSeq" id="WP_173064005.1">
    <property type="nucleotide sequence ID" value="NZ_BAABGO010000004.1"/>
</dbReference>